<dbReference type="InterPro" id="IPR006748">
    <property type="entry name" value="NH2Glyco/OHUrea_AB-resist_kin"/>
</dbReference>
<reference evidence="1 2" key="1">
    <citation type="journal article" date="2019" name="Int. J. Syst. Evol. Microbiol.">
        <title>The Global Catalogue of Microorganisms (GCM) 10K type strain sequencing project: providing services to taxonomists for standard genome sequencing and annotation.</title>
        <authorList>
            <consortium name="The Broad Institute Genomics Platform"/>
            <consortium name="The Broad Institute Genome Sequencing Center for Infectious Disease"/>
            <person name="Wu L."/>
            <person name="Ma J."/>
        </authorList>
    </citation>
    <scope>NUCLEOTIDE SEQUENCE [LARGE SCALE GENOMIC DNA]</scope>
    <source>
        <strain evidence="1 2">JCM 14330</strain>
    </source>
</reference>
<gene>
    <name evidence="1" type="ORF">GCM10009097_34400</name>
</gene>
<accession>A0ABN1C8R7</accession>
<dbReference type="InterPro" id="IPR011009">
    <property type="entry name" value="Kinase-like_dom_sf"/>
</dbReference>
<dbReference type="SUPFAM" id="SSF56112">
    <property type="entry name" value="Protein kinase-like (PK-like)"/>
    <property type="match status" value="1"/>
</dbReference>
<protein>
    <submittedName>
        <fullName evidence="1">Aminoglycoside phosphotransferase family protein</fullName>
    </submittedName>
</protein>
<dbReference type="RefSeq" id="WP_279816229.1">
    <property type="nucleotide sequence ID" value="NZ_BAAAEN010000013.1"/>
</dbReference>
<dbReference type="Proteomes" id="UP001501706">
    <property type="component" value="Unassembled WGS sequence"/>
</dbReference>
<dbReference type="Pfam" id="PF04655">
    <property type="entry name" value="APH_6_hur"/>
    <property type="match status" value="1"/>
</dbReference>
<organism evidence="1 2">
    <name type="scientific">Pigmentiphaga daeguensis</name>
    <dbReference type="NCBI Taxonomy" id="414049"/>
    <lineage>
        <taxon>Bacteria</taxon>
        <taxon>Pseudomonadati</taxon>
        <taxon>Pseudomonadota</taxon>
        <taxon>Betaproteobacteria</taxon>
        <taxon>Burkholderiales</taxon>
        <taxon>Alcaligenaceae</taxon>
        <taxon>Pigmentiphaga</taxon>
    </lineage>
</organism>
<comment type="caution">
    <text evidence="1">The sequence shown here is derived from an EMBL/GenBank/DDBJ whole genome shotgun (WGS) entry which is preliminary data.</text>
</comment>
<name>A0ABN1C8R7_9BURK</name>
<sequence>MTRPQAFDAWLARWSLEPDGDPCTTHSSLLLPVRRDGKAAMLKISTESEERWGAGLMVWWDGVGAARVLEHEGDAILLERALGTRSLAGMARAGQDDEASRIICRTVAALHAPRGKPAPALVPLAERFRALEPVAARLGGILTRSAGAARALLAEPRDVVPLHGDIHHGNVLDFGERGWLAIDPKRLEGERGFDYANLFCNPDHAIALAPGRLARQADIVARAAGLERQRLLQWILAWAGLSATWLIEDGEDELVAPTLRIAELAEAELGPDRR</sequence>
<dbReference type="EMBL" id="BAAAEN010000013">
    <property type="protein sequence ID" value="GAA0514103.1"/>
    <property type="molecule type" value="Genomic_DNA"/>
</dbReference>
<evidence type="ECO:0000313" key="1">
    <source>
        <dbReference type="EMBL" id="GAA0514103.1"/>
    </source>
</evidence>
<keyword evidence="2" id="KW-1185">Reference proteome</keyword>
<proteinExistence type="predicted"/>
<evidence type="ECO:0000313" key="2">
    <source>
        <dbReference type="Proteomes" id="UP001501706"/>
    </source>
</evidence>